<evidence type="ECO:0000313" key="2">
    <source>
        <dbReference type="EMBL" id="KZP03586.1"/>
    </source>
</evidence>
<feature type="signal peptide" evidence="1">
    <location>
        <begin position="1"/>
        <end position="22"/>
    </location>
</feature>
<name>A0A167U4M3_9AGAM</name>
<evidence type="ECO:0008006" key="4">
    <source>
        <dbReference type="Google" id="ProtNLM"/>
    </source>
</evidence>
<proteinExistence type="predicted"/>
<evidence type="ECO:0000256" key="1">
    <source>
        <dbReference type="SAM" id="SignalP"/>
    </source>
</evidence>
<dbReference type="EMBL" id="KV418040">
    <property type="protein sequence ID" value="KZP03586.1"/>
    <property type="molecule type" value="Genomic_DNA"/>
</dbReference>
<feature type="chain" id="PRO_5007892808" description="Secreted protein" evidence="1">
    <location>
        <begin position="23"/>
        <end position="156"/>
    </location>
</feature>
<gene>
    <name evidence="2" type="ORF">FIBSPDRAFT_467128</name>
</gene>
<sequence>MPAGDLRLTFLLLLSLCMTAFPLCLYDYVSSVRRHIASSRIIQLVARCLRSQRKQERTLPLPRAKLLVVHRSILQTLALLKAEPELGHEVHYEEADLARSKKSRAAWPPLVTHIPEPNPSPPKLIHRRPASVAIPLQIPRRPLDLDLHARNSCRSK</sequence>
<evidence type="ECO:0000313" key="3">
    <source>
        <dbReference type="Proteomes" id="UP000076532"/>
    </source>
</evidence>
<keyword evidence="3" id="KW-1185">Reference proteome</keyword>
<accession>A0A167U4M3</accession>
<protein>
    <recommendedName>
        <fullName evidence="4">Secreted protein</fullName>
    </recommendedName>
</protein>
<reference evidence="2 3" key="1">
    <citation type="journal article" date="2016" name="Mol. Biol. Evol.">
        <title>Comparative Genomics of Early-Diverging Mushroom-Forming Fungi Provides Insights into the Origins of Lignocellulose Decay Capabilities.</title>
        <authorList>
            <person name="Nagy L.G."/>
            <person name="Riley R."/>
            <person name="Tritt A."/>
            <person name="Adam C."/>
            <person name="Daum C."/>
            <person name="Floudas D."/>
            <person name="Sun H."/>
            <person name="Yadav J.S."/>
            <person name="Pangilinan J."/>
            <person name="Larsson K.H."/>
            <person name="Matsuura K."/>
            <person name="Barry K."/>
            <person name="Labutti K."/>
            <person name="Kuo R."/>
            <person name="Ohm R.A."/>
            <person name="Bhattacharya S.S."/>
            <person name="Shirouzu T."/>
            <person name="Yoshinaga Y."/>
            <person name="Martin F.M."/>
            <person name="Grigoriev I.V."/>
            <person name="Hibbett D.S."/>
        </authorList>
    </citation>
    <scope>NUCLEOTIDE SEQUENCE [LARGE SCALE GENOMIC DNA]</scope>
    <source>
        <strain evidence="2 3">CBS 109695</strain>
    </source>
</reference>
<dbReference type="Proteomes" id="UP000076532">
    <property type="component" value="Unassembled WGS sequence"/>
</dbReference>
<keyword evidence="1" id="KW-0732">Signal</keyword>
<dbReference type="AlphaFoldDB" id="A0A167U4M3"/>
<organism evidence="2 3">
    <name type="scientific">Athelia psychrophila</name>
    <dbReference type="NCBI Taxonomy" id="1759441"/>
    <lineage>
        <taxon>Eukaryota</taxon>
        <taxon>Fungi</taxon>
        <taxon>Dikarya</taxon>
        <taxon>Basidiomycota</taxon>
        <taxon>Agaricomycotina</taxon>
        <taxon>Agaricomycetes</taxon>
        <taxon>Agaricomycetidae</taxon>
        <taxon>Atheliales</taxon>
        <taxon>Atheliaceae</taxon>
        <taxon>Athelia</taxon>
    </lineage>
</organism>